<name>A0A1H7XEJ9_9BACT</name>
<dbReference type="SUPFAM" id="SSF47781">
    <property type="entry name" value="RuvA domain 2-like"/>
    <property type="match status" value="1"/>
</dbReference>
<dbReference type="Pfam" id="PF03119">
    <property type="entry name" value="DNA_ligase_ZBD"/>
    <property type="match status" value="1"/>
</dbReference>
<proteinExistence type="inferred from homology"/>
<dbReference type="InterPro" id="IPR036420">
    <property type="entry name" value="BRCT_dom_sf"/>
</dbReference>
<dbReference type="FunFam" id="1.10.150.20:FF:000006">
    <property type="entry name" value="DNA ligase"/>
    <property type="match status" value="1"/>
</dbReference>
<dbReference type="SMART" id="SM00532">
    <property type="entry name" value="LIGANc"/>
    <property type="match status" value="1"/>
</dbReference>
<dbReference type="InterPro" id="IPR001679">
    <property type="entry name" value="DNA_ligase"/>
</dbReference>
<dbReference type="InterPro" id="IPR013839">
    <property type="entry name" value="DNAligase_adenylation"/>
</dbReference>
<dbReference type="Gene3D" id="3.30.470.30">
    <property type="entry name" value="DNA ligase/mRNA capping enzyme"/>
    <property type="match status" value="1"/>
</dbReference>
<dbReference type="Pfam" id="PF03120">
    <property type="entry name" value="OB_DNA_ligase"/>
    <property type="match status" value="1"/>
</dbReference>
<dbReference type="GO" id="GO:0046872">
    <property type="term" value="F:metal ion binding"/>
    <property type="evidence" value="ECO:0007669"/>
    <property type="project" value="UniProtKB-KW"/>
</dbReference>
<keyword evidence="10 14" id="KW-0520">NAD</keyword>
<dbReference type="Gene3D" id="2.40.50.140">
    <property type="entry name" value="Nucleic acid-binding proteins"/>
    <property type="match status" value="1"/>
</dbReference>
<feature type="binding site" evidence="14">
    <location>
        <begin position="35"/>
        <end position="39"/>
    </location>
    <ligand>
        <name>NAD(+)</name>
        <dbReference type="ChEBI" id="CHEBI:57540"/>
    </ligand>
</feature>
<dbReference type="InterPro" id="IPR018239">
    <property type="entry name" value="DNA_ligase_AS"/>
</dbReference>
<evidence type="ECO:0000259" key="16">
    <source>
        <dbReference type="PROSITE" id="PS50172"/>
    </source>
</evidence>
<dbReference type="SUPFAM" id="SSF50249">
    <property type="entry name" value="Nucleic acid-binding proteins"/>
    <property type="match status" value="1"/>
</dbReference>
<reference evidence="17 18" key="1">
    <citation type="submission" date="2016-10" db="EMBL/GenBank/DDBJ databases">
        <authorList>
            <person name="de Groot N.N."/>
        </authorList>
    </citation>
    <scope>NUCLEOTIDE SEQUENCE [LARGE SCALE GENOMIC DNA]</scope>
    <source>
        <strain evidence="17 18">DSM 8423</strain>
    </source>
</reference>
<evidence type="ECO:0000256" key="14">
    <source>
        <dbReference type="HAMAP-Rule" id="MF_01588"/>
    </source>
</evidence>
<evidence type="ECO:0000256" key="15">
    <source>
        <dbReference type="RuleBase" id="RU000618"/>
    </source>
</evidence>
<accession>A0A1H7XEJ9</accession>
<keyword evidence="18" id="KW-1185">Reference proteome</keyword>
<keyword evidence="5 14" id="KW-0235">DNA replication</keyword>
<dbReference type="GO" id="GO:0005829">
    <property type="term" value="C:cytosol"/>
    <property type="evidence" value="ECO:0007669"/>
    <property type="project" value="TreeGrafter"/>
</dbReference>
<dbReference type="FunFam" id="3.30.470.30:FF:000001">
    <property type="entry name" value="DNA ligase"/>
    <property type="match status" value="1"/>
</dbReference>
<evidence type="ECO:0000256" key="8">
    <source>
        <dbReference type="ARBA" id="ARBA00022833"/>
    </source>
</evidence>
<dbReference type="Pfam" id="PF00533">
    <property type="entry name" value="BRCT"/>
    <property type="match status" value="1"/>
</dbReference>
<feature type="binding site" evidence="14">
    <location>
        <position position="416"/>
    </location>
    <ligand>
        <name>Zn(2+)</name>
        <dbReference type="ChEBI" id="CHEBI:29105"/>
    </ligand>
</feature>
<dbReference type="FunFam" id="2.40.50.140:FF:000012">
    <property type="entry name" value="DNA ligase"/>
    <property type="match status" value="1"/>
</dbReference>
<keyword evidence="6 14" id="KW-0479">Metal-binding</keyword>
<organism evidence="17 18">
    <name type="scientific">Syntrophus gentianae</name>
    <dbReference type="NCBI Taxonomy" id="43775"/>
    <lineage>
        <taxon>Bacteria</taxon>
        <taxon>Pseudomonadati</taxon>
        <taxon>Thermodesulfobacteriota</taxon>
        <taxon>Syntrophia</taxon>
        <taxon>Syntrophales</taxon>
        <taxon>Syntrophaceae</taxon>
        <taxon>Syntrophus</taxon>
    </lineage>
</organism>
<evidence type="ECO:0000256" key="6">
    <source>
        <dbReference type="ARBA" id="ARBA00022723"/>
    </source>
</evidence>
<dbReference type="STRING" id="43775.SAMN04489760_11073"/>
<dbReference type="Gene3D" id="6.20.10.30">
    <property type="match status" value="1"/>
</dbReference>
<evidence type="ECO:0000256" key="2">
    <source>
        <dbReference type="ARBA" id="ARBA00012722"/>
    </source>
</evidence>
<feature type="active site" description="N6-AMP-lysine intermediate" evidence="14">
    <location>
        <position position="118"/>
    </location>
</feature>
<dbReference type="Pfam" id="PF01653">
    <property type="entry name" value="DNA_ligase_aden"/>
    <property type="match status" value="1"/>
</dbReference>
<dbReference type="HAMAP" id="MF_01588">
    <property type="entry name" value="DNA_ligase_A"/>
    <property type="match status" value="1"/>
</dbReference>
<feature type="binding site" evidence="14">
    <location>
        <position position="139"/>
    </location>
    <ligand>
        <name>NAD(+)</name>
        <dbReference type="ChEBI" id="CHEBI:57540"/>
    </ligand>
</feature>
<feature type="binding site" evidence="14">
    <location>
        <position position="116"/>
    </location>
    <ligand>
        <name>NAD(+)</name>
        <dbReference type="ChEBI" id="CHEBI:57540"/>
    </ligand>
</feature>
<dbReference type="SMART" id="SM00292">
    <property type="entry name" value="BRCT"/>
    <property type="match status" value="1"/>
</dbReference>
<keyword evidence="14" id="KW-0464">Manganese</keyword>
<dbReference type="Gene3D" id="1.10.150.20">
    <property type="entry name" value="5' to 3' exonuclease, C-terminal subdomain"/>
    <property type="match status" value="2"/>
</dbReference>
<comment type="catalytic activity">
    <reaction evidence="12 14 15">
        <text>NAD(+) + (deoxyribonucleotide)n-3'-hydroxyl + 5'-phospho-(deoxyribonucleotide)m = (deoxyribonucleotide)n+m + AMP + beta-nicotinamide D-nucleotide.</text>
        <dbReference type="EC" id="6.5.1.2"/>
    </reaction>
</comment>
<keyword evidence="11 14" id="KW-0234">DNA repair</keyword>
<dbReference type="SUPFAM" id="SSF52113">
    <property type="entry name" value="BRCT domain"/>
    <property type="match status" value="1"/>
</dbReference>
<dbReference type="SUPFAM" id="SSF56091">
    <property type="entry name" value="DNA ligase/mRNA capping enzyme, catalytic domain"/>
    <property type="match status" value="1"/>
</dbReference>
<dbReference type="NCBIfam" id="TIGR00575">
    <property type="entry name" value="dnlj"/>
    <property type="match status" value="1"/>
</dbReference>
<evidence type="ECO:0000256" key="7">
    <source>
        <dbReference type="ARBA" id="ARBA00022763"/>
    </source>
</evidence>
<dbReference type="Pfam" id="PF12826">
    <property type="entry name" value="HHH_2"/>
    <property type="match status" value="1"/>
</dbReference>
<dbReference type="Gene3D" id="3.40.50.10190">
    <property type="entry name" value="BRCT domain"/>
    <property type="match status" value="1"/>
</dbReference>
<dbReference type="InterPro" id="IPR041663">
    <property type="entry name" value="DisA/LigA_HHH"/>
</dbReference>
<protein>
    <recommendedName>
        <fullName evidence="3 14">DNA ligase</fullName>
        <ecNumber evidence="2 14">6.5.1.2</ecNumber>
    </recommendedName>
    <alternativeName>
        <fullName evidence="14">Polydeoxyribonucleotide synthase [NAD(+)]</fullName>
    </alternativeName>
</protein>
<dbReference type="OrthoDB" id="9759736at2"/>
<dbReference type="PANTHER" id="PTHR23389:SF9">
    <property type="entry name" value="DNA LIGASE"/>
    <property type="match status" value="1"/>
</dbReference>
<evidence type="ECO:0000256" key="3">
    <source>
        <dbReference type="ARBA" id="ARBA00013308"/>
    </source>
</evidence>
<dbReference type="InterPro" id="IPR004149">
    <property type="entry name" value="Znf_DNAligase_C4"/>
</dbReference>
<comment type="caution">
    <text evidence="14">Lacks conserved residue(s) required for the propagation of feature annotation.</text>
</comment>
<dbReference type="CDD" id="cd00114">
    <property type="entry name" value="LIGANc"/>
    <property type="match status" value="1"/>
</dbReference>
<evidence type="ECO:0000256" key="12">
    <source>
        <dbReference type="ARBA" id="ARBA00034005"/>
    </source>
</evidence>
<sequence>MMNPEVARKRIEDLKTQIEYHNRRYYQLDDPVISDAEYDLLLQELISLEEQFPQWRTDDSPSQRIGAAPLSKFASAVHRTPMLSLANAFSEDEILRFQERLKRFLSSDANLSFVVEPKIDGVAVNLIYENGILTSGATRGDGATGEDVTQNIRTVHTVPLRFQSTLENPAPEEIEIRGEIYIESDAFRKLNERRLAGNEAPFANPRNAAAGSLRQLDSSITARRPLKMFCYSVGLVAGRTFTHHSEVLNSLKLWGFAVNPLIRRVESISSCIDFYRELQDRREELPYEIDGMVIKVDDLSLQERLGAVSRSPRWALACKFAATQATTVVENIIVNVGRTGALTPVALLAPVQVGGVTVSRATLHNQDEIDKKDIHIGDTVLVQRAGDVIPEVVKVIETKRTGGEKPFKIPDNCPECGSKVVRIAGEAAHRCLGISCPAQIRGHIIHFSSRGGMDIEGLGEKLVAHLVDEGYIRDPSDLYFLGRETLMNMERMAEKSVSNLLAAIERSKSPPLDKLIFALGIRHVGEHLSKVLARQYRTVDALAFASEEELLALQDIGPEVSSSIFQFFQNDSNRRVIENLKKAGVSPQEIVSPSPSLLAGKNFVFTGTLTRMTRNEAKQIVETLGGQALSSVTKNTDYVVAGEAAGSKLKKAQESGIPVLSEEEFLAMAGRG</sequence>
<dbReference type="GO" id="GO:0003911">
    <property type="term" value="F:DNA ligase (NAD+) activity"/>
    <property type="evidence" value="ECO:0007669"/>
    <property type="project" value="UniProtKB-UniRule"/>
</dbReference>
<comment type="cofactor">
    <cofactor evidence="14">
        <name>Mg(2+)</name>
        <dbReference type="ChEBI" id="CHEBI:18420"/>
    </cofactor>
    <cofactor evidence="14">
        <name>Mn(2+)</name>
        <dbReference type="ChEBI" id="CHEBI:29035"/>
    </cofactor>
</comment>
<dbReference type="AlphaFoldDB" id="A0A1H7XEJ9"/>
<evidence type="ECO:0000256" key="5">
    <source>
        <dbReference type="ARBA" id="ARBA00022705"/>
    </source>
</evidence>
<keyword evidence="4 14" id="KW-0436">Ligase</keyword>
<feature type="binding site" evidence="14">
    <location>
        <position position="179"/>
    </location>
    <ligand>
        <name>NAD(+)</name>
        <dbReference type="ChEBI" id="CHEBI:57540"/>
    </ligand>
</feature>
<evidence type="ECO:0000256" key="4">
    <source>
        <dbReference type="ARBA" id="ARBA00022598"/>
    </source>
</evidence>
<dbReference type="InterPro" id="IPR010994">
    <property type="entry name" value="RuvA_2-like"/>
</dbReference>
<feature type="binding site" evidence="14">
    <location>
        <position position="295"/>
    </location>
    <ligand>
        <name>NAD(+)</name>
        <dbReference type="ChEBI" id="CHEBI:57540"/>
    </ligand>
</feature>
<keyword evidence="7 14" id="KW-0227">DNA damage</keyword>
<dbReference type="PIRSF" id="PIRSF001604">
    <property type="entry name" value="LigA"/>
    <property type="match status" value="1"/>
</dbReference>
<dbReference type="PROSITE" id="PS50172">
    <property type="entry name" value="BRCT"/>
    <property type="match status" value="1"/>
</dbReference>
<dbReference type="InterPro" id="IPR004150">
    <property type="entry name" value="NAD_DNA_ligase_OB"/>
</dbReference>
<dbReference type="EC" id="6.5.1.2" evidence="2 14"/>
<dbReference type="GO" id="GO:0006260">
    <property type="term" value="P:DNA replication"/>
    <property type="evidence" value="ECO:0007669"/>
    <property type="project" value="UniProtKB-KW"/>
</dbReference>
<evidence type="ECO:0000256" key="13">
    <source>
        <dbReference type="ARBA" id="ARBA00060881"/>
    </source>
</evidence>
<dbReference type="InterPro" id="IPR001357">
    <property type="entry name" value="BRCT_dom"/>
</dbReference>
<evidence type="ECO:0000256" key="1">
    <source>
        <dbReference type="ARBA" id="ARBA00004067"/>
    </source>
</evidence>
<dbReference type="FunFam" id="1.10.150.20:FF:000007">
    <property type="entry name" value="DNA ligase"/>
    <property type="match status" value="1"/>
</dbReference>
<evidence type="ECO:0000313" key="18">
    <source>
        <dbReference type="Proteomes" id="UP000198744"/>
    </source>
</evidence>
<evidence type="ECO:0000313" key="17">
    <source>
        <dbReference type="EMBL" id="SEM32151.1"/>
    </source>
</evidence>
<dbReference type="NCBIfam" id="NF005932">
    <property type="entry name" value="PRK07956.1"/>
    <property type="match status" value="1"/>
</dbReference>
<dbReference type="InterPro" id="IPR013840">
    <property type="entry name" value="DNAligase_N"/>
</dbReference>
<keyword evidence="8 14" id="KW-0862">Zinc</keyword>
<gene>
    <name evidence="14" type="primary">ligA</name>
    <name evidence="17" type="ORF">SAMN04489760_11073</name>
</gene>
<dbReference type="GO" id="GO:0006281">
    <property type="term" value="P:DNA repair"/>
    <property type="evidence" value="ECO:0007669"/>
    <property type="project" value="UniProtKB-KW"/>
</dbReference>
<comment type="function">
    <text evidence="1 14">DNA ligase that catalyzes the formation of phosphodiester linkages between 5'-phosphoryl and 3'-hydroxyl groups in double-stranded DNA using NAD as a coenzyme and as the energy source for the reaction. It is essential for DNA replication and repair of damaged DNA.</text>
</comment>
<dbReference type="InterPro" id="IPR012340">
    <property type="entry name" value="NA-bd_OB-fold"/>
</dbReference>
<dbReference type="InterPro" id="IPR033136">
    <property type="entry name" value="DNA_ligase_CS"/>
</dbReference>
<dbReference type="Gene3D" id="1.10.287.610">
    <property type="entry name" value="Helix hairpin bin"/>
    <property type="match status" value="1"/>
</dbReference>
<dbReference type="Proteomes" id="UP000198744">
    <property type="component" value="Unassembled WGS sequence"/>
</dbReference>
<feature type="binding site" evidence="14">
    <location>
        <position position="436"/>
    </location>
    <ligand>
        <name>Zn(2+)</name>
        <dbReference type="ChEBI" id="CHEBI:29105"/>
    </ligand>
</feature>
<dbReference type="PANTHER" id="PTHR23389">
    <property type="entry name" value="CHROMOSOME TRANSMISSION FIDELITY FACTOR 18"/>
    <property type="match status" value="1"/>
</dbReference>
<feature type="binding site" evidence="14">
    <location>
        <position position="319"/>
    </location>
    <ligand>
        <name>NAD(+)</name>
        <dbReference type="ChEBI" id="CHEBI:57540"/>
    </ligand>
</feature>
<keyword evidence="9 14" id="KW-0460">Magnesium</keyword>
<dbReference type="CDD" id="cd17748">
    <property type="entry name" value="BRCT_DNA_ligase_like"/>
    <property type="match status" value="1"/>
</dbReference>
<feature type="binding site" evidence="14">
    <location>
        <position position="413"/>
    </location>
    <ligand>
        <name>Zn(2+)</name>
        <dbReference type="ChEBI" id="CHEBI:29105"/>
    </ligand>
</feature>
<dbReference type="EMBL" id="FOBS01000010">
    <property type="protein sequence ID" value="SEM32151.1"/>
    <property type="molecule type" value="Genomic_DNA"/>
</dbReference>
<feature type="binding site" evidence="14">
    <location>
        <begin position="84"/>
        <end position="85"/>
    </location>
    <ligand>
        <name>NAD(+)</name>
        <dbReference type="ChEBI" id="CHEBI:57540"/>
    </ligand>
</feature>
<evidence type="ECO:0000256" key="10">
    <source>
        <dbReference type="ARBA" id="ARBA00023027"/>
    </source>
</evidence>
<evidence type="ECO:0000256" key="9">
    <source>
        <dbReference type="ARBA" id="ARBA00022842"/>
    </source>
</evidence>
<feature type="domain" description="BRCT" evidence="16">
    <location>
        <begin position="593"/>
        <end position="672"/>
    </location>
</feature>
<dbReference type="PROSITE" id="PS01055">
    <property type="entry name" value="DNA_LIGASE_N1"/>
    <property type="match status" value="1"/>
</dbReference>
<evidence type="ECO:0000256" key="11">
    <source>
        <dbReference type="ARBA" id="ARBA00023204"/>
    </source>
</evidence>
<comment type="similarity">
    <text evidence="13 14">Belongs to the NAD-dependent DNA ligase family. LigA subfamily.</text>
</comment>
<dbReference type="PROSITE" id="PS01056">
    <property type="entry name" value="DNA_LIGASE_N2"/>
    <property type="match status" value="1"/>
</dbReference>